<dbReference type="PANTHER" id="PTHR21310:SF15">
    <property type="entry name" value="AMINOGLYCOSIDE PHOSPHOTRANSFERASE DOMAIN-CONTAINING PROTEIN"/>
    <property type="match status" value="1"/>
</dbReference>
<proteinExistence type="predicted"/>
<dbReference type="SUPFAM" id="SSF56112">
    <property type="entry name" value="Protein kinase-like (PK-like)"/>
    <property type="match status" value="1"/>
</dbReference>
<keyword evidence="2" id="KW-1185">Reference proteome</keyword>
<gene>
    <name evidence="1" type="ORF">GSTUAT00000248001</name>
</gene>
<dbReference type="InterPro" id="IPR011009">
    <property type="entry name" value="Kinase-like_dom_sf"/>
</dbReference>
<dbReference type="AlphaFoldDB" id="A0A292Q9B0"/>
<accession>A0A292Q9B0</accession>
<protein>
    <submittedName>
        <fullName evidence="1">Uncharacterized protein</fullName>
    </submittedName>
</protein>
<dbReference type="PANTHER" id="PTHR21310">
    <property type="entry name" value="AMINOGLYCOSIDE PHOSPHOTRANSFERASE-RELATED-RELATED"/>
    <property type="match status" value="1"/>
</dbReference>
<organism evidence="1 2">
    <name type="scientific">Tuber aestivum</name>
    <name type="common">summer truffle</name>
    <dbReference type="NCBI Taxonomy" id="59557"/>
    <lineage>
        <taxon>Eukaryota</taxon>
        <taxon>Fungi</taxon>
        <taxon>Dikarya</taxon>
        <taxon>Ascomycota</taxon>
        <taxon>Pezizomycotina</taxon>
        <taxon>Pezizomycetes</taxon>
        <taxon>Pezizales</taxon>
        <taxon>Tuberaceae</taxon>
        <taxon>Tuber</taxon>
    </lineage>
</organism>
<dbReference type="InterPro" id="IPR051678">
    <property type="entry name" value="AGP_Transferase"/>
</dbReference>
<reference evidence="1" key="1">
    <citation type="submission" date="2015-10" db="EMBL/GenBank/DDBJ databases">
        <authorList>
            <person name="Regsiter A."/>
            <person name="william w."/>
        </authorList>
    </citation>
    <scope>NUCLEOTIDE SEQUENCE</scope>
    <source>
        <strain evidence="1">Montdore</strain>
    </source>
</reference>
<name>A0A292Q9B0_9PEZI</name>
<dbReference type="Gene3D" id="3.30.200.20">
    <property type="entry name" value="Phosphorylase Kinase, domain 1"/>
    <property type="match status" value="1"/>
</dbReference>
<dbReference type="EMBL" id="LN890945">
    <property type="protein sequence ID" value="CUS15545.1"/>
    <property type="molecule type" value="Genomic_DNA"/>
</dbReference>
<sequence length="447" mass="50425">MGTVCPVEGTSTTLADGFQTKEYEVAGQEALVKELRALFQTIDVKALTTIASKFRGGISCFVKPFRYDKAPSRPAMGAVNLHLELVFDDGLSWMARLKRRNTSTLPAAVQPYLIRSEVATYSFLKKETRVPVPEVFAYALDSNNPVGTGYILMETIKGKNLLSTSPTIEQLSKVLAQLAEVYKELYRHPFPLMGSLDTPGSTNVGPVVHDLMVDLALTNNGDRVIQQLAGFPGPFINLKDYYSVLIPRILHMIVVGELYPFWAVDAYLIHKFLFDLLGQWPEDMQGTGKFYLRHFDDKGDHIMVDEDFNITGIIDWEGAYTAQKAEAFTSPIALWDSKEFFSERKTLSNSELEFAQLLDGAGHGGANHPANFNLGDCVRLGKIFQRLRICVGYTLYDENMENYRKAFMGLLREFPIRHEESWEEWRVFALKKYSGDEKLAGLLRREG</sequence>
<evidence type="ECO:0000313" key="1">
    <source>
        <dbReference type="EMBL" id="CUS15545.1"/>
    </source>
</evidence>
<dbReference type="Proteomes" id="UP001412239">
    <property type="component" value="Unassembled WGS sequence"/>
</dbReference>
<evidence type="ECO:0000313" key="2">
    <source>
        <dbReference type="Proteomes" id="UP001412239"/>
    </source>
</evidence>